<gene>
    <name evidence="1" type="ORF">SKAU_G00323390</name>
</gene>
<protein>
    <submittedName>
        <fullName evidence="1">Uncharacterized protein</fullName>
    </submittedName>
</protein>
<comment type="caution">
    <text evidence="1">The sequence shown here is derived from an EMBL/GenBank/DDBJ whole genome shotgun (WGS) entry which is preliminary data.</text>
</comment>
<name>A0A9Q1EP98_SYNKA</name>
<evidence type="ECO:0000313" key="1">
    <source>
        <dbReference type="EMBL" id="KAJ8342411.1"/>
    </source>
</evidence>
<evidence type="ECO:0000313" key="2">
    <source>
        <dbReference type="Proteomes" id="UP001152622"/>
    </source>
</evidence>
<keyword evidence="2" id="KW-1185">Reference proteome</keyword>
<sequence>MTASRTCTSSTVVDEGMDPSSPNCVVSLKTSSQVILRLLVRPQSQQQGTLRWSEGAFGLESGLSALSLSPVWRLMMVVLEVSVTRVQPDSTRCAWEKPHRAAALLQV</sequence>
<dbReference type="AlphaFoldDB" id="A0A9Q1EP98"/>
<dbReference type="Proteomes" id="UP001152622">
    <property type="component" value="Chromosome 14"/>
</dbReference>
<reference evidence="1" key="1">
    <citation type="journal article" date="2023" name="Science">
        <title>Genome structures resolve the early diversification of teleost fishes.</title>
        <authorList>
            <person name="Parey E."/>
            <person name="Louis A."/>
            <person name="Montfort J."/>
            <person name="Bouchez O."/>
            <person name="Roques C."/>
            <person name="Iampietro C."/>
            <person name="Lluch J."/>
            <person name="Castinel A."/>
            <person name="Donnadieu C."/>
            <person name="Desvignes T."/>
            <person name="Floi Bucao C."/>
            <person name="Jouanno E."/>
            <person name="Wen M."/>
            <person name="Mejri S."/>
            <person name="Dirks R."/>
            <person name="Jansen H."/>
            <person name="Henkel C."/>
            <person name="Chen W.J."/>
            <person name="Zahm M."/>
            <person name="Cabau C."/>
            <person name="Klopp C."/>
            <person name="Thompson A.W."/>
            <person name="Robinson-Rechavi M."/>
            <person name="Braasch I."/>
            <person name="Lecointre G."/>
            <person name="Bobe J."/>
            <person name="Postlethwait J.H."/>
            <person name="Berthelot C."/>
            <person name="Roest Crollius H."/>
            <person name="Guiguen Y."/>
        </authorList>
    </citation>
    <scope>NUCLEOTIDE SEQUENCE</scope>
    <source>
        <strain evidence="1">WJC10195</strain>
    </source>
</reference>
<proteinExistence type="predicted"/>
<dbReference type="EMBL" id="JAINUF010000014">
    <property type="protein sequence ID" value="KAJ8342411.1"/>
    <property type="molecule type" value="Genomic_DNA"/>
</dbReference>
<organism evidence="1 2">
    <name type="scientific">Synaphobranchus kaupii</name>
    <name type="common">Kaup's arrowtooth eel</name>
    <dbReference type="NCBI Taxonomy" id="118154"/>
    <lineage>
        <taxon>Eukaryota</taxon>
        <taxon>Metazoa</taxon>
        <taxon>Chordata</taxon>
        <taxon>Craniata</taxon>
        <taxon>Vertebrata</taxon>
        <taxon>Euteleostomi</taxon>
        <taxon>Actinopterygii</taxon>
        <taxon>Neopterygii</taxon>
        <taxon>Teleostei</taxon>
        <taxon>Anguilliformes</taxon>
        <taxon>Synaphobranchidae</taxon>
        <taxon>Synaphobranchus</taxon>
    </lineage>
</organism>
<accession>A0A9Q1EP98</accession>